<sequence length="180" mass="19280">MNAHRWNLAGLLVLLTAIAIDQPVVAKLFRFRRTHAVAMADKSTTKAIVDLDAVTCAEGSTACCDSSESNDTNACCNLHFVSAEVFVPETILGDADGNGTICATEAVSVLNDEAIKGALFALTISEQKDYLMSFAAEIRTQIDQLAATHGTWKWRFALRSAAKMGLTATEAEAIAVAWLN</sequence>
<name>E7C3E3_9BACT</name>
<reference evidence="1" key="1">
    <citation type="submission" date="2010-01" db="EMBL/GenBank/DDBJ databases">
        <title>Genome fragments of uncultured bacteria from the North Pacific subtropical Gyre.</title>
        <authorList>
            <person name="Pham V.D."/>
            <person name="Delong E.F."/>
        </authorList>
    </citation>
    <scope>NUCLEOTIDE SEQUENCE</scope>
</reference>
<organism evidence="1">
    <name type="scientific">uncultured Planctomycetales bacterium HF0130_29M04</name>
    <dbReference type="NCBI Taxonomy" id="723552"/>
    <lineage>
        <taxon>Bacteria</taxon>
        <taxon>Pseudomonadati</taxon>
        <taxon>Planctomycetota</taxon>
        <taxon>Planctomycetia</taxon>
        <taxon>Planctomycetales</taxon>
        <taxon>environmental samples</taxon>
    </lineage>
</organism>
<evidence type="ECO:0000313" key="1">
    <source>
        <dbReference type="EMBL" id="ADI21967.1"/>
    </source>
</evidence>
<dbReference type="AlphaFoldDB" id="E7C3E3"/>
<protein>
    <recommendedName>
        <fullName evidence="2">EF-hand domain-containing protein</fullName>
    </recommendedName>
</protein>
<evidence type="ECO:0008006" key="2">
    <source>
        <dbReference type="Google" id="ProtNLM"/>
    </source>
</evidence>
<proteinExistence type="predicted"/>
<dbReference type="EMBL" id="GU567971">
    <property type="protein sequence ID" value="ADI21967.1"/>
    <property type="molecule type" value="Genomic_DNA"/>
</dbReference>
<accession>E7C3E3</accession>